<gene>
    <name evidence="7" type="ORF">BSTOLATCC_MIC46495</name>
</gene>
<evidence type="ECO:0000256" key="3">
    <source>
        <dbReference type="RuleBase" id="RU361203"/>
    </source>
</evidence>
<comment type="caution">
    <text evidence="7">The sequence shown here is derived from an EMBL/GenBank/DDBJ whole genome shotgun (WGS) entry which is preliminary data.</text>
</comment>
<evidence type="ECO:0000313" key="7">
    <source>
        <dbReference type="EMBL" id="CAG9328494.1"/>
    </source>
</evidence>
<reference evidence="7" key="1">
    <citation type="submission" date="2021-09" db="EMBL/GenBank/DDBJ databases">
        <authorList>
            <consortium name="AG Swart"/>
            <person name="Singh M."/>
            <person name="Singh A."/>
            <person name="Seah K."/>
            <person name="Emmerich C."/>
        </authorList>
    </citation>
    <scope>NUCLEOTIDE SEQUENCE</scope>
    <source>
        <strain evidence="7">ATCC30299</strain>
    </source>
</reference>
<dbReference type="InterPro" id="IPR004843">
    <property type="entry name" value="Calcineurin-like_PHP"/>
</dbReference>
<evidence type="ECO:0000259" key="6">
    <source>
        <dbReference type="Pfam" id="PF14008"/>
    </source>
</evidence>
<dbReference type="CDD" id="cd00839">
    <property type="entry name" value="MPP_PAPs"/>
    <property type="match status" value="1"/>
</dbReference>
<keyword evidence="4" id="KW-1133">Transmembrane helix</keyword>
<proteinExistence type="inferred from homology"/>
<dbReference type="Pfam" id="PF14008">
    <property type="entry name" value="Metallophos_C"/>
    <property type="match status" value="1"/>
</dbReference>
<protein>
    <recommendedName>
        <fullName evidence="3">Purple acid phosphatase</fullName>
        <ecNumber evidence="3">3.1.3.2</ecNumber>
    </recommendedName>
</protein>
<dbReference type="Pfam" id="PF00149">
    <property type="entry name" value="Metallophos"/>
    <property type="match status" value="1"/>
</dbReference>
<evidence type="ECO:0000259" key="5">
    <source>
        <dbReference type="Pfam" id="PF00149"/>
    </source>
</evidence>
<accession>A0AAU9JSF9</accession>
<dbReference type="SUPFAM" id="SSF49363">
    <property type="entry name" value="Purple acid phosphatase, N-terminal domain"/>
    <property type="match status" value="2"/>
</dbReference>
<keyword evidence="8" id="KW-1185">Reference proteome</keyword>
<keyword evidence="4" id="KW-0472">Membrane</keyword>
<dbReference type="GO" id="GO:0046872">
    <property type="term" value="F:metal ion binding"/>
    <property type="evidence" value="ECO:0007669"/>
    <property type="project" value="InterPro"/>
</dbReference>
<dbReference type="EC" id="3.1.3.2" evidence="3"/>
<dbReference type="InterPro" id="IPR029052">
    <property type="entry name" value="Metallo-depent_PP-like"/>
</dbReference>
<name>A0AAU9JSF9_9CILI</name>
<organism evidence="7 8">
    <name type="scientific">Blepharisma stoltei</name>
    <dbReference type="NCBI Taxonomy" id="1481888"/>
    <lineage>
        <taxon>Eukaryota</taxon>
        <taxon>Sar</taxon>
        <taxon>Alveolata</taxon>
        <taxon>Ciliophora</taxon>
        <taxon>Postciliodesmatophora</taxon>
        <taxon>Heterotrichea</taxon>
        <taxon>Heterotrichida</taxon>
        <taxon>Blepharismidae</taxon>
        <taxon>Blepharisma</taxon>
    </lineage>
</organism>
<comment type="catalytic activity">
    <reaction evidence="3">
        <text>a phosphate monoester + H2O = an alcohol + phosphate</text>
        <dbReference type="Rhea" id="RHEA:15017"/>
        <dbReference type="ChEBI" id="CHEBI:15377"/>
        <dbReference type="ChEBI" id="CHEBI:30879"/>
        <dbReference type="ChEBI" id="CHEBI:43474"/>
        <dbReference type="ChEBI" id="CHEBI:67140"/>
        <dbReference type="EC" id="3.1.3.2"/>
    </reaction>
</comment>
<evidence type="ECO:0000256" key="4">
    <source>
        <dbReference type="SAM" id="Phobius"/>
    </source>
</evidence>
<dbReference type="EMBL" id="CAJZBQ010000046">
    <property type="protein sequence ID" value="CAG9328494.1"/>
    <property type="molecule type" value="Genomic_DNA"/>
</dbReference>
<keyword evidence="2" id="KW-0325">Glycoprotein</keyword>
<evidence type="ECO:0000256" key="2">
    <source>
        <dbReference type="ARBA" id="ARBA00023180"/>
    </source>
</evidence>
<feature type="domain" description="Purple acid phosphatase C-terminal" evidence="6">
    <location>
        <begin position="458"/>
        <end position="519"/>
    </location>
</feature>
<keyword evidence="1 3" id="KW-0732">Signal</keyword>
<dbReference type="AlphaFoldDB" id="A0AAU9JSF9"/>
<sequence length="537" mass="62188">MSGVKSILLMIFCYVEVNGGYLYPEQIHISWTENSNEMRATWVTYLESQPIAAYSSISLKGSSQDWTFVVGETKPFLESNTGDSIKLHYFGIIGIVPVIIYFFLWFHYNLALLFWSFIFSAIYTHLIPTENKIAEEFIYIFNEGLYGIDFYGILNIVIDATLSGELNFGFGERYQYVHTAVFYDLSPDTWYEYKVGNLGFWSKKYVFYGRTPDSENNFEDVNDPYTMIIFGDLGTGPIAQPTKKLLEKEALEGNSLGIFHLGDIAYNLDKKNGKIGDEYLNMIEPIAASLPYMTVPGNHEKFYNYTQYKSRFYMPVNNKNQGTGYFYSLNLGPIHFIFHNTNLYFDESTKIEAEIQLKWLINDLNKANRNRKKRPWIIVMSHHPLYCSQNWFEEGSQEDCGSEPAVLKPILEDLFYSNSVDLLLQAHVHNYERAAAIYKNKTIPSELDNHHWHINPKAPIYIVSGNAGNHYGRNDPKSATPQPWSRFLSDDYGFGRLKAINNTHLYWEQVSALTNKEIDYAWIVKKHPRYDPSLLEF</sequence>
<keyword evidence="4" id="KW-0812">Transmembrane</keyword>
<evidence type="ECO:0000313" key="8">
    <source>
        <dbReference type="Proteomes" id="UP001162131"/>
    </source>
</evidence>
<feature type="domain" description="Calcineurin-like phosphoesterase" evidence="5">
    <location>
        <begin position="228"/>
        <end position="431"/>
    </location>
</feature>
<comment type="similarity">
    <text evidence="3">Belongs to the metallophosphoesterase superfamily. Purple acid phosphatase family.</text>
</comment>
<feature type="signal peptide" evidence="3">
    <location>
        <begin position="1"/>
        <end position="19"/>
    </location>
</feature>
<evidence type="ECO:0000256" key="1">
    <source>
        <dbReference type="ARBA" id="ARBA00022729"/>
    </source>
</evidence>
<dbReference type="InterPro" id="IPR025733">
    <property type="entry name" value="PAPs_C"/>
</dbReference>
<dbReference type="PANTHER" id="PTHR45867">
    <property type="entry name" value="PURPLE ACID PHOSPHATASE"/>
    <property type="match status" value="1"/>
</dbReference>
<dbReference type="InterPro" id="IPR041792">
    <property type="entry name" value="MPP_PAP"/>
</dbReference>
<dbReference type="InterPro" id="IPR008963">
    <property type="entry name" value="Purple_acid_Pase-like_N"/>
</dbReference>
<dbReference type="GO" id="GO:0003993">
    <property type="term" value="F:acid phosphatase activity"/>
    <property type="evidence" value="ECO:0007669"/>
    <property type="project" value="UniProtKB-EC"/>
</dbReference>
<dbReference type="Gene3D" id="3.60.21.10">
    <property type="match status" value="1"/>
</dbReference>
<feature type="transmembrane region" description="Helical" evidence="4">
    <location>
        <begin position="87"/>
        <end position="104"/>
    </location>
</feature>
<dbReference type="SUPFAM" id="SSF56300">
    <property type="entry name" value="Metallo-dependent phosphatases"/>
    <property type="match status" value="1"/>
</dbReference>
<feature type="chain" id="PRO_5043104342" description="Purple acid phosphatase" evidence="3">
    <location>
        <begin position="20"/>
        <end position="537"/>
    </location>
</feature>
<keyword evidence="3" id="KW-0378">Hydrolase</keyword>
<dbReference type="Proteomes" id="UP001162131">
    <property type="component" value="Unassembled WGS sequence"/>
</dbReference>